<dbReference type="EMBL" id="CP036259">
    <property type="protein sequence ID" value="QDR80212.1"/>
    <property type="molecule type" value="Genomic_DNA"/>
</dbReference>
<dbReference type="RefSeq" id="WP_144349790.1">
    <property type="nucleotide sequence ID" value="NZ_CP036259.1"/>
</dbReference>
<dbReference type="OrthoDB" id="2906757at2"/>
<accession>A0A517DS73</accession>
<organism evidence="1 2">
    <name type="scientific">Sporomusa termitida</name>
    <dbReference type="NCBI Taxonomy" id="2377"/>
    <lineage>
        <taxon>Bacteria</taxon>
        <taxon>Bacillati</taxon>
        <taxon>Bacillota</taxon>
        <taxon>Negativicutes</taxon>
        <taxon>Selenomonadales</taxon>
        <taxon>Sporomusaceae</taxon>
        <taxon>Sporomusa</taxon>
    </lineage>
</organism>
<protein>
    <submittedName>
        <fullName evidence="1">Uncharacterized protein</fullName>
    </submittedName>
</protein>
<dbReference type="Proteomes" id="UP000320776">
    <property type="component" value="Chromosome"/>
</dbReference>
<gene>
    <name evidence="1" type="ORF">SPTER_15310</name>
</gene>
<evidence type="ECO:0000313" key="1">
    <source>
        <dbReference type="EMBL" id="QDR80212.1"/>
    </source>
</evidence>
<sequence length="203" mass="23606">MDKIEIGFTQFMDFILKGSTARVSYVRSLKAQPEYHPGLDFWKLLRDEIKNIHQNNLDISTLAEILDGLHEKKINQYTQAISAYQKFCKGKSIEWFDIDRSFWAFDRLVVRSTPEMGLIINGVPFVIKMYFKEHKETLTKRKANSLLTLMEDSAYLTPYPKATHAVLSIKKGKMYPLETKVTTDMRLGLEGEAMSFMHLWDKV</sequence>
<dbReference type="AlphaFoldDB" id="A0A517DS73"/>
<reference evidence="1 2" key="1">
    <citation type="submission" date="2019-02" db="EMBL/GenBank/DDBJ databases">
        <title>Closed genome of Sporomusa termitida DSM 4440.</title>
        <authorList>
            <person name="Poehlein A."/>
            <person name="Daniel R."/>
        </authorList>
    </citation>
    <scope>NUCLEOTIDE SEQUENCE [LARGE SCALE GENOMIC DNA]</scope>
    <source>
        <strain evidence="1 2">DSM 4440</strain>
    </source>
</reference>
<dbReference type="KEGG" id="sted:SPTER_15310"/>
<proteinExistence type="predicted"/>
<name>A0A517DS73_9FIRM</name>
<keyword evidence="2" id="KW-1185">Reference proteome</keyword>
<evidence type="ECO:0000313" key="2">
    <source>
        <dbReference type="Proteomes" id="UP000320776"/>
    </source>
</evidence>